<dbReference type="Pfam" id="PF21789">
    <property type="entry name" value="TNP-like_RNaseH_C"/>
    <property type="match status" value="1"/>
</dbReference>
<accession>A0A5N4AHV1</accession>
<gene>
    <name evidence="3" type="ORF">PPYR_10859</name>
</gene>
<evidence type="ECO:0000313" key="4">
    <source>
        <dbReference type="Proteomes" id="UP000327044"/>
    </source>
</evidence>
<feature type="domain" description="Transposable element P transposase-like RNase H C-terminal" evidence="2">
    <location>
        <begin position="261"/>
        <end position="294"/>
    </location>
</feature>
<organism evidence="3 4">
    <name type="scientific">Photinus pyralis</name>
    <name type="common">Common eastern firefly</name>
    <name type="synonym">Lampyris pyralis</name>
    <dbReference type="NCBI Taxonomy" id="7054"/>
    <lineage>
        <taxon>Eukaryota</taxon>
        <taxon>Metazoa</taxon>
        <taxon>Ecdysozoa</taxon>
        <taxon>Arthropoda</taxon>
        <taxon>Hexapoda</taxon>
        <taxon>Insecta</taxon>
        <taxon>Pterygota</taxon>
        <taxon>Neoptera</taxon>
        <taxon>Endopterygota</taxon>
        <taxon>Coleoptera</taxon>
        <taxon>Polyphaga</taxon>
        <taxon>Elateriformia</taxon>
        <taxon>Elateroidea</taxon>
        <taxon>Lampyridae</taxon>
        <taxon>Lampyrinae</taxon>
        <taxon>Photinus</taxon>
    </lineage>
</organism>
<reference evidence="3 4" key="1">
    <citation type="journal article" date="2018" name="Elife">
        <title>Firefly genomes illuminate parallel origins of bioluminescence in beetles.</title>
        <authorList>
            <person name="Fallon T.R."/>
            <person name="Lower S.E."/>
            <person name="Chang C.H."/>
            <person name="Bessho-Uehara M."/>
            <person name="Martin G.J."/>
            <person name="Bewick A.J."/>
            <person name="Behringer M."/>
            <person name="Debat H.J."/>
            <person name="Wong I."/>
            <person name="Day J.C."/>
            <person name="Suvorov A."/>
            <person name="Silva C.J."/>
            <person name="Stanger-Hall K.F."/>
            <person name="Hall D.W."/>
            <person name="Schmitz R.J."/>
            <person name="Nelson D.R."/>
            <person name="Lewis S.M."/>
            <person name="Shigenobu S."/>
            <person name="Bybee S.M."/>
            <person name="Larracuente A.M."/>
            <person name="Oba Y."/>
            <person name="Weng J.K."/>
        </authorList>
    </citation>
    <scope>NUCLEOTIDE SEQUENCE [LARGE SCALE GENOMIC DNA]</scope>
    <source>
        <strain evidence="3">1611_PpyrPB1</strain>
        <tissue evidence="3">Whole body</tissue>
    </source>
</reference>
<name>A0A5N4AHV1_PHOPY</name>
<protein>
    <recommendedName>
        <fullName evidence="5">THAP-type domain-containing protein</fullName>
    </recommendedName>
</protein>
<dbReference type="PANTHER" id="PTHR47577">
    <property type="entry name" value="THAP DOMAIN-CONTAINING PROTEIN 6"/>
    <property type="match status" value="1"/>
</dbReference>
<keyword evidence="4" id="KW-1185">Reference proteome</keyword>
<dbReference type="InParanoid" id="A0A5N4AHV1"/>
<dbReference type="EMBL" id="VVIM01000007">
    <property type="protein sequence ID" value="KAB0796798.1"/>
    <property type="molecule type" value="Genomic_DNA"/>
</dbReference>
<dbReference type="OrthoDB" id="6763795at2759"/>
<proteinExistence type="predicted"/>
<dbReference type="Proteomes" id="UP000327044">
    <property type="component" value="Unassembled WGS sequence"/>
</dbReference>
<dbReference type="InterPro" id="IPR048366">
    <property type="entry name" value="TNP-like_GBD"/>
</dbReference>
<sequence>MIKKIIEECQVIGVEVIATICDQGAANRAAINSLLRDTAEYLQTQGIENRYHGFLIKKQEVVPLYDVPHLFKGIRNNLMKYNARFTQNDVIKVAKWEHIEKFYLLDTMDPTRLCVKLTDAHIYAKHMNKMKVSLMTQVFSWNVGSLMKRISQWNIESDCKLPREAEETADLILFLDSLFDSLNGNSRSAPISKPFKAGVTSTSPHKLSWTDAIRLLQSLKFCDHEKSVQVPSVVNLVKTLKGFLYLRSKLVLRMEYFLPRAFNQDCVENFFAAIRSYGRRNVSPNVPHFIASFKSLVVNNYMSSHSPSANCEEDFTTGVLDNLKSFLLNQDLPGVEPLEPAVAVEVPVSAIAYKRSPVASSTVAYFAGYIGKKMIKKTKGCESCNNKLSYSDGNVPMEVIEARQYPGSKLYRPGSYLFFICGQVLSRSLYIIPRHCAKDKLSDFLLTHLMHTLNFNSFNCPSHPNLGKLIVSFLVRCILYFWCKQVNRILTGKDTKFERFLKLTSNLSLVDPIKLHAHNLHLQKCKYKK</sequence>
<dbReference type="PANTHER" id="PTHR47577:SF2">
    <property type="entry name" value="THAP DOMAIN CONTAINING 9"/>
    <property type="match status" value="1"/>
</dbReference>
<evidence type="ECO:0000259" key="2">
    <source>
        <dbReference type="Pfam" id="PF21789"/>
    </source>
</evidence>
<evidence type="ECO:0008006" key="5">
    <source>
        <dbReference type="Google" id="ProtNLM"/>
    </source>
</evidence>
<evidence type="ECO:0000259" key="1">
    <source>
        <dbReference type="Pfam" id="PF21788"/>
    </source>
</evidence>
<dbReference type="AlphaFoldDB" id="A0A5N4AHV1"/>
<dbReference type="Pfam" id="PF21788">
    <property type="entry name" value="TNP-like_GBD"/>
    <property type="match status" value="1"/>
</dbReference>
<comment type="caution">
    <text evidence="3">The sequence shown here is derived from an EMBL/GenBank/DDBJ whole genome shotgun (WGS) entry which is preliminary data.</text>
</comment>
<dbReference type="InterPro" id="IPR048367">
    <property type="entry name" value="TNP-like_RNaseH_C"/>
</dbReference>
<feature type="domain" description="Transposable element P transposase-like GTP-binding insertion" evidence="1">
    <location>
        <begin position="69"/>
        <end position="187"/>
    </location>
</feature>
<evidence type="ECO:0000313" key="3">
    <source>
        <dbReference type="EMBL" id="KAB0796798.1"/>
    </source>
</evidence>